<dbReference type="FunCoup" id="D5GGZ1">
    <property type="interactions" value="388"/>
</dbReference>
<evidence type="ECO:0000256" key="2">
    <source>
        <dbReference type="ARBA" id="ARBA00022642"/>
    </source>
</evidence>
<dbReference type="EC" id="3.5.1.19" evidence="6"/>
<keyword evidence="2" id="KW-0662">Pyridine nucleotide biosynthesis</keyword>
<dbReference type="KEGG" id="tml:GSTUM_00007625001"/>
<dbReference type="GeneID" id="9185038"/>
<gene>
    <name evidence="9" type="ORF">GSTUM_00007625001</name>
</gene>
<evidence type="ECO:0000256" key="1">
    <source>
        <dbReference type="ARBA" id="ARBA00006336"/>
    </source>
</evidence>
<sequence>MGSRIEEDFVPALLVVDFQEDFCPPNGSLAVQGGRDIAPIVNALLALPFALKVATKDWHPRNHVSFASNHPPPDNVPFVSNTTVFHPDGSDTGRHYTTLLWPDHCVQNTPGAELVPEIDISRIDAVIEKGQDARVEMYSAFTDPFHLPPFTPESTSVSTSGLPKMLHEKGITDVFVVGLAQDFCVRASAIDAARFGYRTFVVREGTRAVVPGTGWEKAEEEMAVAGVKIVGIEGKEVERVKGRGKEGIE</sequence>
<dbReference type="InterPro" id="IPR000868">
    <property type="entry name" value="Isochorismatase-like_dom"/>
</dbReference>
<feature type="domain" description="Isochorismatase-like" evidence="8">
    <location>
        <begin position="12"/>
        <end position="229"/>
    </location>
</feature>
<dbReference type="HOGENOM" id="CLU_068979_13_0_1"/>
<evidence type="ECO:0000256" key="7">
    <source>
        <dbReference type="ARBA" id="ARBA00043224"/>
    </source>
</evidence>
<proteinExistence type="inferred from homology"/>
<dbReference type="RefSeq" id="XP_002839593.1">
    <property type="nucleotide sequence ID" value="XM_002839547.1"/>
</dbReference>
<dbReference type="eggNOG" id="KOG4003">
    <property type="taxonomic scope" value="Eukaryota"/>
</dbReference>
<evidence type="ECO:0000313" key="10">
    <source>
        <dbReference type="Proteomes" id="UP000006911"/>
    </source>
</evidence>
<dbReference type="EMBL" id="FN430297">
    <property type="protein sequence ID" value="CAZ83784.1"/>
    <property type="molecule type" value="Genomic_DNA"/>
</dbReference>
<keyword evidence="3" id="KW-0479">Metal-binding</keyword>
<evidence type="ECO:0000256" key="6">
    <source>
        <dbReference type="ARBA" id="ARBA00039017"/>
    </source>
</evidence>
<comment type="similarity">
    <text evidence="1">Belongs to the isochorismatase family.</text>
</comment>
<dbReference type="InParanoid" id="D5GGZ1"/>
<dbReference type="GO" id="GO:0008936">
    <property type="term" value="F:nicotinamidase activity"/>
    <property type="evidence" value="ECO:0007669"/>
    <property type="project" value="UniProtKB-EC"/>
</dbReference>
<evidence type="ECO:0000256" key="5">
    <source>
        <dbReference type="ARBA" id="ARBA00037900"/>
    </source>
</evidence>
<dbReference type="AlphaFoldDB" id="D5GGZ1"/>
<name>D5GGZ1_TUBMM</name>
<dbReference type="Proteomes" id="UP000006911">
    <property type="component" value="Unassembled WGS sequence"/>
</dbReference>
<protein>
    <recommendedName>
        <fullName evidence="6">nicotinamidase</fullName>
        <ecNumber evidence="6">3.5.1.19</ecNumber>
    </recommendedName>
    <alternativeName>
        <fullName evidence="7">Nicotinamide deamidase</fullName>
    </alternativeName>
</protein>
<evidence type="ECO:0000313" key="9">
    <source>
        <dbReference type="EMBL" id="CAZ83784.1"/>
    </source>
</evidence>
<comment type="pathway">
    <text evidence="5">Cofactor biosynthesis; nicotinate biosynthesis; nicotinate from nicotinamide: step 1/1.</text>
</comment>
<dbReference type="InterPro" id="IPR052347">
    <property type="entry name" value="Isochorismatase_Nicotinamidase"/>
</dbReference>
<reference evidence="9 10" key="1">
    <citation type="journal article" date="2010" name="Nature">
        <title>Perigord black truffle genome uncovers evolutionary origins and mechanisms of symbiosis.</title>
        <authorList>
            <person name="Martin F."/>
            <person name="Kohler A."/>
            <person name="Murat C."/>
            <person name="Balestrini R."/>
            <person name="Coutinho P.M."/>
            <person name="Jaillon O."/>
            <person name="Montanini B."/>
            <person name="Morin E."/>
            <person name="Noel B."/>
            <person name="Percudani R."/>
            <person name="Porcel B."/>
            <person name="Rubini A."/>
            <person name="Amicucci A."/>
            <person name="Amselem J."/>
            <person name="Anthouard V."/>
            <person name="Arcioni S."/>
            <person name="Artiguenave F."/>
            <person name="Aury J.M."/>
            <person name="Ballario P."/>
            <person name="Bolchi A."/>
            <person name="Brenna A."/>
            <person name="Brun A."/>
            <person name="Buee M."/>
            <person name="Cantarel B."/>
            <person name="Chevalier G."/>
            <person name="Couloux A."/>
            <person name="Da Silva C."/>
            <person name="Denoeud F."/>
            <person name="Duplessis S."/>
            <person name="Ghignone S."/>
            <person name="Hilselberger B."/>
            <person name="Iotti M."/>
            <person name="Marcais B."/>
            <person name="Mello A."/>
            <person name="Miranda M."/>
            <person name="Pacioni G."/>
            <person name="Quesneville H."/>
            <person name="Riccioni C."/>
            <person name="Ruotolo R."/>
            <person name="Splivallo R."/>
            <person name="Stocchi V."/>
            <person name="Tisserant E."/>
            <person name="Viscomi A.R."/>
            <person name="Zambonelli A."/>
            <person name="Zampieri E."/>
            <person name="Henrissat B."/>
            <person name="Lebrun M.H."/>
            <person name="Paolocci F."/>
            <person name="Bonfante P."/>
            <person name="Ottonello S."/>
            <person name="Wincker P."/>
        </authorList>
    </citation>
    <scope>NUCLEOTIDE SEQUENCE [LARGE SCALE GENOMIC DNA]</scope>
    <source>
        <strain evidence="9 10">Mel28</strain>
    </source>
</reference>
<dbReference type="GO" id="GO:0019363">
    <property type="term" value="P:pyridine nucleotide biosynthetic process"/>
    <property type="evidence" value="ECO:0007669"/>
    <property type="project" value="UniProtKB-KW"/>
</dbReference>
<keyword evidence="4" id="KW-0378">Hydrolase</keyword>
<dbReference type="PANTHER" id="PTHR11080">
    <property type="entry name" value="PYRAZINAMIDASE/NICOTINAMIDASE"/>
    <property type="match status" value="1"/>
</dbReference>
<dbReference type="OMA" id="DFVDSWP"/>
<accession>D5GGZ1</accession>
<dbReference type="InterPro" id="IPR036380">
    <property type="entry name" value="Isochorismatase-like_sf"/>
</dbReference>
<dbReference type="CDD" id="cd01011">
    <property type="entry name" value="nicotinamidase"/>
    <property type="match status" value="1"/>
</dbReference>
<keyword evidence="10" id="KW-1185">Reference proteome</keyword>
<evidence type="ECO:0000256" key="4">
    <source>
        <dbReference type="ARBA" id="ARBA00022801"/>
    </source>
</evidence>
<dbReference type="Pfam" id="PF00857">
    <property type="entry name" value="Isochorismatase"/>
    <property type="match status" value="1"/>
</dbReference>
<dbReference type="PANTHER" id="PTHR11080:SF2">
    <property type="entry name" value="LD05707P"/>
    <property type="match status" value="1"/>
</dbReference>
<evidence type="ECO:0000256" key="3">
    <source>
        <dbReference type="ARBA" id="ARBA00022723"/>
    </source>
</evidence>
<dbReference type="GO" id="GO:0046872">
    <property type="term" value="F:metal ion binding"/>
    <property type="evidence" value="ECO:0007669"/>
    <property type="project" value="UniProtKB-KW"/>
</dbReference>
<organism evidence="9 10">
    <name type="scientific">Tuber melanosporum (strain Mel28)</name>
    <name type="common">Perigord black truffle</name>
    <dbReference type="NCBI Taxonomy" id="656061"/>
    <lineage>
        <taxon>Eukaryota</taxon>
        <taxon>Fungi</taxon>
        <taxon>Dikarya</taxon>
        <taxon>Ascomycota</taxon>
        <taxon>Pezizomycotina</taxon>
        <taxon>Pezizomycetes</taxon>
        <taxon>Pezizales</taxon>
        <taxon>Tuberaceae</taxon>
        <taxon>Tuber</taxon>
    </lineage>
</organism>
<dbReference type="Gene3D" id="3.40.50.850">
    <property type="entry name" value="Isochorismatase-like"/>
    <property type="match status" value="1"/>
</dbReference>
<evidence type="ECO:0000259" key="8">
    <source>
        <dbReference type="Pfam" id="PF00857"/>
    </source>
</evidence>
<dbReference type="STRING" id="656061.D5GGZ1"/>
<dbReference type="SUPFAM" id="SSF52499">
    <property type="entry name" value="Isochorismatase-like hydrolases"/>
    <property type="match status" value="1"/>
</dbReference>